<dbReference type="EMBL" id="FNCK01000011">
    <property type="protein sequence ID" value="SDG49094.1"/>
    <property type="molecule type" value="Genomic_DNA"/>
</dbReference>
<gene>
    <name evidence="1" type="ORF">SAMN05421791_11113</name>
</gene>
<organism evidence="1 2">
    <name type="scientific">Facklamia miroungae</name>
    <dbReference type="NCBI Taxonomy" id="120956"/>
    <lineage>
        <taxon>Bacteria</taxon>
        <taxon>Bacillati</taxon>
        <taxon>Bacillota</taxon>
        <taxon>Bacilli</taxon>
        <taxon>Lactobacillales</taxon>
        <taxon>Aerococcaceae</taxon>
        <taxon>Facklamia</taxon>
    </lineage>
</organism>
<dbReference type="RefSeq" id="WP_090290368.1">
    <property type="nucleotide sequence ID" value="NZ_FNCK01000011.1"/>
</dbReference>
<keyword evidence="2" id="KW-1185">Reference proteome</keyword>
<sequence length="113" mass="12629">MSKTYDVVLRFTGMGEGEKPLTENLMKGFLNTLANKQNAPKHILLYGEAVKLACKGSDSIEDLKVMEDRGTKVLSCGICTEYYEVEKHIMVGQVTTMREVVDILTESELIIEP</sequence>
<dbReference type="InterPro" id="IPR027396">
    <property type="entry name" value="DsrEFH-like"/>
</dbReference>
<dbReference type="Proteomes" id="UP000199708">
    <property type="component" value="Unassembled WGS sequence"/>
</dbReference>
<evidence type="ECO:0000313" key="2">
    <source>
        <dbReference type="Proteomes" id="UP000199708"/>
    </source>
</evidence>
<protein>
    <submittedName>
        <fullName evidence="1">Selenium metabolism protein YedF</fullName>
    </submittedName>
</protein>
<accession>A0A1G7UNK5</accession>
<dbReference type="STRING" id="120956.SAMN05421791_11113"/>
<dbReference type="SUPFAM" id="SSF75169">
    <property type="entry name" value="DsrEFH-like"/>
    <property type="match status" value="1"/>
</dbReference>
<reference evidence="1 2" key="1">
    <citation type="submission" date="2016-10" db="EMBL/GenBank/DDBJ databases">
        <authorList>
            <person name="de Groot N.N."/>
        </authorList>
    </citation>
    <scope>NUCLEOTIDE SEQUENCE [LARGE SCALE GENOMIC DNA]</scope>
    <source>
        <strain evidence="1 2">ATCC BAA-466</strain>
    </source>
</reference>
<evidence type="ECO:0000313" key="1">
    <source>
        <dbReference type="EMBL" id="SDG49094.1"/>
    </source>
</evidence>
<dbReference type="OrthoDB" id="9801500at2"/>
<dbReference type="AlphaFoldDB" id="A0A1G7UNK5"/>
<name>A0A1G7UNK5_9LACT</name>
<proteinExistence type="predicted"/>